<organism evidence="2 3">
    <name type="scientific">Cercospora zeae-maydis SCOH1-5</name>
    <dbReference type="NCBI Taxonomy" id="717836"/>
    <lineage>
        <taxon>Eukaryota</taxon>
        <taxon>Fungi</taxon>
        <taxon>Dikarya</taxon>
        <taxon>Ascomycota</taxon>
        <taxon>Pezizomycotina</taxon>
        <taxon>Dothideomycetes</taxon>
        <taxon>Dothideomycetidae</taxon>
        <taxon>Mycosphaerellales</taxon>
        <taxon>Mycosphaerellaceae</taxon>
        <taxon>Cercospora</taxon>
    </lineage>
</organism>
<feature type="region of interest" description="Disordered" evidence="1">
    <location>
        <begin position="150"/>
        <end position="285"/>
    </location>
</feature>
<feature type="compositionally biased region" description="Low complexity" evidence="1">
    <location>
        <begin position="159"/>
        <end position="176"/>
    </location>
</feature>
<accession>A0A6A6FPQ3</accession>
<reference evidence="2" key="1">
    <citation type="journal article" date="2020" name="Stud. Mycol.">
        <title>101 Dothideomycetes genomes: a test case for predicting lifestyles and emergence of pathogens.</title>
        <authorList>
            <person name="Haridas S."/>
            <person name="Albert R."/>
            <person name="Binder M."/>
            <person name="Bloem J."/>
            <person name="Labutti K."/>
            <person name="Salamov A."/>
            <person name="Andreopoulos B."/>
            <person name="Baker S."/>
            <person name="Barry K."/>
            <person name="Bills G."/>
            <person name="Bluhm B."/>
            <person name="Cannon C."/>
            <person name="Castanera R."/>
            <person name="Culley D."/>
            <person name="Daum C."/>
            <person name="Ezra D."/>
            <person name="Gonzalez J."/>
            <person name="Henrissat B."/>
            <person name="Kuo A."/>
            <person name="Liang C."/>
            <person name="Lipzen A."/>
            <person name="Lutzoni F."/>
            <person name="Magnuson J."/>
            <person name="Mondo S."/>
            <person name="Nolan M."/>
            <person name="Ohm R."/>
            <person name="Pangilinan J."/>
            <person name="Park H.-J."/>
            <person name="Ramirez L."/>
            <person name="Alfaro M."/>
            <person name="Sun H."/>
            <person name="Tritt A."/>
            <person name="Yoshinaga Y."/>
            <person name="Zwiers L.-H."/>
            <person name="Turgeon B."/>
            <person name="Goodwin S."/>
            <person name="Spatafora J."/>
            <person name="Crous P."/>
            <person name="Grigoriev I."/>
        </authorList>
    </citation>
    <scope>NUCLEOTIDE SEQUENCE</scope>
    <source>
        <strain evidence="2">SCOH1-5</strain>
    </source>
</reference>
<dbReference type="OrthoDB" id="3649728at2759"/>
<evidence type="ECO:0000256" key="1">
    <source>
        <dbReference type="SAM" id="MobiDB-lite"/>
    </source>
</evidence>
<keyword evidence="3" id="KW-1185">Reference proteome</keyword>
<feature type="compositionally biased region" description="Polar residues" evidence="1">
    <location>
        <begin position="1"/>
        <end position="13"/>
    </location>
</feature>
<dbReference type="AlphaFoldDB" id="A0A6A6FPQ3"/>
<proteinExistence type="predicted"/>
<dbReference type="EMBL" id="ML992666">
    <property type="protein sequence ID" value="KAF2215455.1"/>
    <property type="molecule type" value="Genomic_DNA"/>
</dbReference>
<gene>
    <name evidence="2" type="ORF">CERZMDRAFT_94865</name>
</gene>
<protein>
    <submittedName>
        <fullName evidence="2">Uncharacterized protein</fullName>
    </submittedName>
</protein>
<evidence type="ECO:0000313" key="3">
    <source>
        <dbReference type="Proteomes" id="UP000799539"/>
    </source>
</evidence>
<feature type="region of interest" description="Disordered" evidence="1">
    <location>
        <begin position="1"/>
        <end position="41"/>
    </location>
</feature>
<feature type="compositionally biased region" description="Basic and acidic residues" evidence="1">
    <location>
        <begin position="243"/>
        <end position="279"/>
    </location>
</feature>
<dbReference type="Proteomes" id="UP000799539">
    <property type="component" value="Unassembled WGS sequence"/>
</dbReference>
<sequence>MSASAIASQTQYQAAFASKKQQHSKPHHESGNSSSSAAIVHNKPEFTIGKANLEDPFQFDDNKYLVNARYNNTNTNSYKPDQDVVDDESIYSTPIGQSQVAPAVDTPIPYSNQIDYHHAPAAAAREKEYNSPAKQIDDYDKIVQVIHDHITRELPPLQPKQWKQQQESQQQPLEGQGAEKASCGCGDKAAEESPAPTEEEGASGGVEEPAAAVVEEKTVAAEPEDEPKGKEAKDEGDDTSAAEEVKAEEKPEAKAEQVEQKQDEVKPDVVEKKENEVKADTVAQK</sequence>
<evidence type="ECO:0000313" key="2">
    <source>
        <dbReference type="EMBL" id="KAF2215455.1"/>
    </source>
</evidence>
<name>A0A6A6FPQ3_9PEZI</name>